<organism evidence="2 3">
    <name type="scientific">Perilla frutescens var. hirtella</name>
    <name type="common">Perilla citriodora</name>
    <name type="synonym">Perilla setoyensis</name>
    <dbReference type="NCBI Taxonomy" id="608512"/>
    <lineage>
        <taxon>Eukaryota</taxon>
        <taxon>Viridiplantae</taxon>
        <taxon>Streptophyta</taxon>
        <taxon>Embryophyta</taxon>
        <taxon>Tracheophyta</taxon>
        <taxon>Spermatophyta</taxon>
        <taxon>Magnoliopsida</taxon>
        <taxon>eudicotyledons</taxon>
        <taxon>Gunneridae</taxon>
        <taxon>Pentapetalae</taxon>
        <taxon>asterids</taxon>
        <taxon>lamiids</taxon>
        <taxon>Lamiales</taxon>
        <taxon>Lamiaceae</taxon>
        <taxon>Nepetoideae</taxon>
        <taxon>Elsholtzieae</taxon>
        <taxon>Perilla</taxon>
    </lineage>
</organism>
<keyword evidence="1" id="KW-0472">Membrane</keyword>
<dbReference type="PANTHER" id="PTHR31721:SF3">
    <property type="entry name" value="EXPRESSED PROTEIN"/>
    <property type="match status" value="1"/>
</dbReference>
<name>A0AAD4NX89_PERFH</name>
<dbReference type="InterPro" id="IPR005134">
    <property type="entry name" value="UPF0114"/>
</dbReference>
<dbReference type="Pfam" id="PF03350">
    <property type="entry name" value="UPF0114"/>
    <property type="match status" value="1"/>
</dbReference>
<gene>
    <name evidence="2" type="ORF">C2S53_002112</name>
</gene>
<feature type="transmembrane region" description="Helical" evidence="1">
    <location>
        <begin position="122"/>
        <end position="153"/>
    </location>
</feature>
<dbReference type="PANTHER" id="PTHR31721">
    <property type="entry name" value="OS06G0710300 PROTEIN"/>
    <property type="match status" value="1"/>
</dbReference>
<evidence type="ECO:0000313" key="2">
    <source>
        <dbReference type="EMBL" id="KAH6756547.1"/>
    </source>
</evidence>
<reference evidence="2 3" key="1">
    <citation type="journal article" date="2021" name="Nat. Commun.">
        <title>Incipient diploidization of the medicinal plant Perilla within 10,000 years.</title>
        <authorList>
            <person name="Zhang Y."/>
            <person name="Shen Q."/>
            <person name="Leng L."/>
            <person name="Zhang D."/>
            <person name="Chen S."/>
            <person name="Shi Y."/>
            <person name="Ning Z."/>
            <person name="Chen S."/>
        </authorList>
    </citation>
    <scope>NUCLEOTIDE SEQUENCE [LARGE SCALE GENOMIC DNA]</scope>
    <source>
        <strain evidence="3">cv. PC099</strain>
    </source>
</reference>
<accession>A0AAD4NX89</accession>
<keyword evidence="1" id="KW-0812">Transmembrane</keyword>
<sequence length="285" mass="30755">MAATRLLRMSKPLGLTGSSIETLLSNHDVSCRSRTIMCLNKVGLSSDISPPGAGERKPAAVKAAAGCAVVLEPKTDKGADLGFLFACVADALSHWRKLVIEERSWGLQIQMLVEKAIIDCRFFTLLAIGGSLVCSALCFFEGCFLVVGSYLQYFHALSQMSKQGQVVHLLIEAIDMFIMGTAMLVFAMALHVMFVGSHHSDSTLSKNLNLKKLPSWMGTGSAMEVKSKIGHAVMLILQVQVLDKFKSIAVTNGMDLACFAGALFLSSASIFVLSKIAIARVEIHR</sequence>
<keyword evidence="1" id="KW-1133">Transmembrane helix</keyword>
<feature type="transmembrane region" description="Helical" evidence="1">
    <location>
        <begin position="173"/>
        <end position="196"/>
    </location>
</feature>
<evidence type="ECO:0000256" key="1">
    <source>
        <dbReference type="SAM" id="Phobius"/>
    </source>
</evidence>
<dbReference type="Proteomes" id="UP001190926">
    <property type="component" value="Unassembled WGS sequence"/>
</dbReference>
<protein>
    <submittedName>
        <fullName evidence="2">Uncharacterized protein</fullName>
    </submittedName>
</protein>
<comment type="caution">
    <text evidence="2">The sequence shown here is derived from an EMBL/GenBank/DDBJ whole genome shotgun (WGS) entry which is preliminary data.</text>
</comment>
<evidence type="ECO:0000313" key="3">
    <source>
        <dbReference type="Proteomes" id="UP001190926"/>
    </source>
</evidence>
<dbReference type="EMBL" id="SDAM02029552">
    <property type="protein sequence ID" value="KAH6756547.1"/>
    <property type="molecule type" value="Genomic_DNA"/>
</dbReference>
<dbReference type="AlphaFoldDB" id="A0AAD4NX89"/>
<keyword evidence="3" id="KW-1185">Reference proteome</keyword>
<proteinExistence type="predicted"/>
<feature type="transmembrane region" description="Helical" evidence="1">
    <location>
        <begin position="256"/>
        <end position="278"/>
    </location>
</feature>